<protein>
    <recommendedName>
        <fullName evidence="4">Iron uptake protein</fullName>
    </recommendedName>
</protein>
<comment type="caution">
    <text evidence="2">The sequence shown here is derived from an EMBL/GenBank/DDBJ whole genome shotgun (WGS) entry which is preliminary data.</text>
</comment>
<feature type="transmembrane region" description="Helical" evidence="1">
    <location>
        <begin position="47"/>
        <end position="66"/>
    </location>
</feature>
<dbReference type="EMBL" id="JBHTIK010000002">
    <property type="protein sequence ID" value="MFD0847313.1"/>
    <property type="molecule type" value="Genomic_DNA"/>
</dbReference>
<keyword evidence="1" id="KW-0812">Transmembrane</keyword>
<feature type="transmembrane region" description="Helical" evidence="1">
    <location>
        <begin position="73"/>
        <end position="90"/>
    </location>
</feature>
<organism evidence="2 3">
    <name type="scientific">Sphingosinicella xenopeptidilytica</name>
    <dbReference type="NCBI Taxonomy" id="364098"/>
    <lineage>
        <taxon>Bacteria</taxon>
        <taxon>Pseudomonadati</taxon>
        <taxon>Pseudomonadota</taxon>
        <taxon>Alphaproteobacteria</taxon>
        <taxon>Sphingomonadales</taxon>
        <taxon>Sphingosinicellaceae</taxon>
        <taxon>Sphingosinicella</taxon>
    </lineage>
</organism>
<keyword evidence="1" id="KW-1133">Transmembrane helix</keyword>
<accession>A0ABW3BZK2</accession>
<sequence>MSTFEYTSRDWFGKASAGLVLGFGLALALSSLFAILAPGSGGGKLQVTMWMASPIWVTILGFCFLFRSGRAAWGWLGLANGIAFGLLAVVQP</sequence>
<reference evidence="3" key="1">
    <citation type="journal article" date="2019" name="Int. J. Syst. Evol. Microbiol.">
        <title>The Global Catalogue of Microorganisms (GCM) 10K type strain sequencing project: providing services to taxonomists for standard genome sequencing and annotation.</title>
        <authorList>
            <consortium name="The Broad Institute Genomics Platform"/>
            <consortium name="The Broad Institute Genome Sequencing Center for Infectious Disease"/>
            <person name="Wu L."/>
            <person name="Ma J."/>
        </authorList>
    </citation>
    <scope>NUCLEOTIDE SEQUENCE [LARGE SCALE GENOMIC DNA]</scope>
    <source>
        <strain evidence="3">CCUG 52537</strain>
    </source>
</reference>
<evidence type="ECO:0000256" key="1">
    <source>
        <dbReference type="SAM" id="Phobius"/>
    </source>
</evidence>
<dbReference type="Proteomes" id="UP001597124">
    <property type="component" value="Unassembled WGS sequence"/>
</dbReference>
<keyword evidence="1" id="KW-0472">Membrane</keyword>
<gene>
    <name evidence="2" type="ORF">ACFQ00_03175</name>
</gene>
<keyword evidence="3" id="KW-1185">Reference proteome</keyword>
<evidence type="ECO:0008006" key="4">
    <source>
        <dbReference type="Google" id="ProtNLM"/>
    </source>
</evidence>
<dbReference type="RefSeq" id="WP_381486104.1">
    <property type="nucleotide sequence ID" value="NZ_JBHTIK010000002.1"/>
</dbReference>
<name>A0ABW3BZK2_SPHXN</name>
<evidence type="ECO:0000313" key="3">
    <source>
        <dbReference type="Proteomes" id="UP001597124"/>
    </source>
</evidence>
<feature type="transmembrane region" description="Helical" evidence="1">
    <location>
        <begin position="12"/>
        <end position="35"/>
    </location>
</feature>
<evidence type="ECO:0000313" key="2">
    <source>
        <dbReference type="EMBL" id="MFD0847313.1"/>
    </source>
</evidence>
<proteinExistence type="predicted"/>